<keyword evidence="10" id="KW-0325">Glycoprotein</keyword>
<dbReference type="GO" id="GO:0012505">
    <property type="term" value="C:endomembrane system"/>
    <property type="evidence" value="ECO:0007669"/>
    <property type="project" value="UniProtKB-SubCell"/>
</dbReference>
<evidence type="ECO:0000256" key="2">
    <source>
        <dbReference type="ARBA" id="ARBA00009592"/>
    </source>
</evidence>
<evidence type="ECO:0000256" key="4">
    <source>
        <dbReference type="ARBA" id="ARBA00022614"/>
    </source>
</evidence>
<dbReference type="PANTHER" id="PTHR48062">
    <property type="entry name" value="RECEPTOR-LIKE PROTEIN 14"/>
    <property type="match status" value="1"/>
</dbReference>
<keyword evidence="9" id="KW-0472">Membrane</keyword>
<dbReference type="Pfam" id="PF00560">
    <property type="entry name" value="LRR_1"/>
    <property type="match status" value="4"/>
</dbReference>
<keyword evidence="13" id="KW-1185">Reference proteome</keyword>
<comment type="similarity">
    <text evidence="2">Belongs to the RLP family.</text>
</comment>
<dbReference type="GO" id="GO:0005886">
    <property type="term" value="C:plasma membrane"/>
    <property type="evidence" value="ECO:0007669"/>
    <property type="project" value="UniProtKB-SubCell"/>
</dbReference>
<evidence type="ECO:0000256" key="5">
    <source>
        <dbReference type="ARBA" id="ARBA00022692"/>
    </source>
</evidence>
<comment type="subcellular location">
    <subcellularLocation>
        <location evidence="1">Cell membrane</location>
    </subcellularLocation>
    <subcellularLocation>
        <location evidence="11">Endomembrane system</location>
        <topology evidence="11">Single-pass membrane protein</topology>
    </subcellularLocation>
</comment>
<dbReference type="STRING" id="337451.A0A3S3M9F1"/>
<organism evidence="12 13">
    <name type="scientific">Cinnamomum micranthum f. kanehirae</name>
    <dbReference type="NCBI Taxonomy" id="337451"/>
    <lineage>
        <taxon>Eukaryota</taxon>
        <taxon>Viridiplantae</taxon>
        <taxon>Streptophyta</taxon>
        <taxon>Embryophyta</taxon>
        <taxon>Tracheophyta</taxon>
        <taxon>Spermatophyta</taxon>
        <taxon>Magnoliopsida</taxon>
        <taxon>Magnoliidae</taxon>
        <taxon>Laurales</taxon>
        <taxon>Lauraceae</taxon>
        <taxon>Cinnamomum</taxon>
    </lineage>
</organism>
<dbReference type="SUPFAM" id="SSF52047">
    <property type="entry name" value="RNI-like"/>
    <property type="match status" value="1"/>
</dbReference>
<evidence type="ECO:0000256" key="8">
    <source>
        <dbReference type="ARBA" id="ARBA00022989"/>
    </source>
</evidence>
<gene>
    <name evidence="12" type="ORF">CKAN_00397100</name>
</gene>
<evidence type="ECO:0000256" key="11">
    <source>
        <dbReference type="ARBA" id="ARBA00037847"/>
    </source>
</evidence>
<sequence>MKDVFLYNSLQAFGRFCDKQKIITAFLTRLPDGLMPTRLAGTSCNNDLEVEAEYPPWNPTFTLEVLSLSNCKLNNHTGVIPSFLYGQHDLTQVDLSHNNLSGQFPTWLLENNPKLAYLNLRNNSFRGTFHLPLYSNNMTLLQLDISNNYISGQLSSNIGTLLPNLQSLNMSRNSFRGSIPPSVGNMTRLRTFDLSDNNFSGEIPEHVASGCVDMQFLRLSNNNLHGRIFSTSFNMTNLRYLFLDYNHFMGTLPPSVYNASLLKILGIEEDNISGRIESLPLHLSFSFSLSLPLLAPTSALSIFLSPPPPFLSLSFSLITVHPLPPSLPLLFCHSRPNK</sequence>
<keyword evidence="5" id="KW-0812">Transmembrane</keyword>
<keyword evidence="12" id="KW-0675">Receptor</keyword>
<evidence type="ECO:0000256" key="3">
    <source>
        <dbReference type="ARBA" id="ARBA00022475"/>
    </source>
</evidence>
<evidence type="ECO:0000256" key="10">
    <source>
        <dbReference type="ARBA" id="ARBA00023180"/>
    </source>
</evidence>
<keyword evidence="8" id="KW-1133">Transmembrane helix</keyword>
<keyword evidence="7" id="KW-0677">Repeat</keyword>
<dbReference type="Pfam" id="PF13855">
    <property type="entry name" value="LRR_8"/>
    <property type="match status" value="1"/>
</dbReference>
<dbReference type="Proteomes" id="UP000283530">
    <property type="component" value="Unassembled WGS sequence"/>
</dbReference>
<dbReference type="PRINTS" id="PR00019">
    <property type="entry name" value="LEURICHRPT"/>
</dbReference>
<evidence type="ECO:0000256" key="6">
    <source>
        <dbReference type="ARBA" id="ARBA00022729"/>
    </source>
</evidence>
<dbReference type="FunFam" id="3.80.10.10:FF:000041">
    <property type="entry name" value="LRR receptor-like serine/threonine-protein kinase ERECTA"/>
    <property type="match status" value="1"/>
</dbReference>
<evidence type="ECO:0000313" key="12">
    <source>
        <dbReference type="EMBL" id="RWR75581.1"/>
    </source>
</evidence>
<evidence type="ECO:0000256" key="9">
    <source>
        <dbReference type="ARBA" id="ARBA00023136"/>
    </source>
</evidence>
<keyword evidence="3" id="KW-1003">Cell membrane</keyword>
<name>A0A3S3M9F1_9MAGN</name>
<dbReference type="EMBL" id="QPKB01000002">
    <property type="protein sequence ID" value="RWR75581.1"/>
    <property type="molecule type" value="Genomic_DNA"/>
</dbReference>
<evidence type="ECO:0000313" key="13">
    <source>
        <dbReference type="Proteomes" id="UP000283530"/>
    </source>
</evidence>
<reference evidence="12 13" key="1">
    <citation type="journal article" date="2019" name="Nat. Plants">
        <title>Stout camphor tree genome fills gaps in understanding of flowering plant genome evolution.</title>
        <authorList>
            <person name="Chaw S.M."/>
            <person name="Liu Y.C."/>
            <person name="Wu Y.W."/>
            <person name="Wang H.Y."/>
            <person name="Lin C.I."/>
            <person name="Wu C.S."/>
            <person name="Ke H.M."/>
            <person name="Chang L.Y."/>
            <person name="Hsu C.Y."/>
            <person name="Yang H.T."/>
            <person name="Sudianto E."/>
            <person name="Hsu M.H."/>
            <person name="Wu K.P."/>
            <person name="Wang L.N."/>
            <person name="Leebens-Mack J.H."/>
            <person name="Tsai I.J."/>
        </authorList>
    </citation>
    <scope>NUCLEOTIDE SEQUENCE [LARGE SCALE GENOMIC DNA]</scope>
    <source>
        <strain evidence="13">cv. Chaw 1501</strain>
        <tissue evidence="12">Young leaves</tissue>
    </source>
</reference>
<accession>A0A3S3M9F1</accession>
<dbReference type="OrthoDB" id="4691307at2759"/>
<keyword evidence="6" id="KW-0732">Signal</keyword>
<dbReference type="InterPro" id="IPR001611">
    <property type="entry name" value="Leu-rich_rpt"/>
</dbReference>
<evidence type="ECO:0000256" key="1">
    <source>
        <dbReference type="ARBA" id="ARBA00004236"/>
    </source>
</evidence>
<dbReference type="InterPro" id="IPR051502">
    <property type="entry name" value="RLP_Defense_Trigger"/>
</dbReference>
<dbReference type="PANTHER" id="PTHR48062:SF52">
    <property type="entry name" value="RECEPTOR-LIKE PROTEIN 8-RELATED"/>
    <property type="match status" value="1"/>
</dbReference>
<dbReference type="AlphaFoldDB" id="A0A3S3M9F1"/>
<evidence type="ECO:0000256" key="7">
    <source>
        <dbReference type="ARBA" id="ARBA00022737"/>
    </source>
</evidence>
<proteinExistence type="inferred from homology"/>
<keyword evidence="4" id="KW-0433">Leucine-rich repeat</keyword>
<protein>
    <submittedName>
        <fullName evidence="12">Receptor-like protein 12</fullName>
    </submittedName>
</protein>
<comment type="caution">
    <text evidence="12">The sequence shown here is derived from an EMBL/GenBank/DDBJ whole genome shotgun (WGS) entry which is preliminary data.</text>
</comment>
<dbReference type="Gene3D" id="3.80.10.10">
    <property type="entry name" value="Ribonuclease Inhibitor"/>
    <property type="match status" value="1"/>
</dbReference>
<dbReference type="InterPro" id="IPR032675">
    <property type="entry name" value="LRR_dom_sf"/>
</dbReference>